<feature type="domain" description="RING-type" evidence="7">
    <location>
        <begin position="569"/>
        <end position="617"/>
    </location>
</feature>
<dbReference type="STRING" id="7238.B4I7J3"/>
<dbReference type="Gene3D" id="1.20.5.730">
    <property type="entry name" value="Single helix bin"/>
    <property type="match status" value="1"/>
</dbReference>
<evidence type="ECO:0000256" key="3">
    <source>
        <dbReference type="ARBA" id="ARBA00022833"/>
    </source>
</evidence>
<dbReference type="EMBL" id="CH480824">
    <property type="protein sequence ID" value="EDW56568.1"/>
    <property type="molecule type" value="Genomic_DNA"/>
</dbReference>
<dbReference type="GO" id="GO:0008270">
    <property type="term" value="F:zinc ion binding"/>
    <property type="evidence" value="ECO:0007669"/>
    <property type="project" value="UniProtKB-KW"/>
</dbReference>
<dbReference type="InterPro" id="IPR017455">
    <property type="entry name" value="Znf_FYVE-rel"/>
</dbReference>
<dbReference type="AlphaFoldDB" id="B4I7J3"/>
<keyword evidence="1" id="KW-0479">Metal-binding</keyword>
<dbReference type="InterPro" id="IPR017907">
    <property type="entry name" value="Znf_RING_CS"/>
</dbReference>
<evidence type="ECO:0000313" key="10">
    <source>
        <dbReference type="Proteomes" id="UP000001292"/>
    </source>
</evidence>
<dbReference type="GO" id="GO:0005769">
    <property type="term" value="C:early endosome"/>
    <property type="evidence" value="ECO:0007669"/>
    <property type="project" value="EnsemblMetazoa"/>
</dbReference>
<protein>
    <submittedName>
        <fullName evidence="9">GM15751</fullName>
    </submittedName>
</protein>
<dbReference type="GO" id="GO:0006897">
    <property type="term" value="P:endocytosis"/>
    <property type="evidence" value="ECO:0007669"/>
    <property type="project" value="InterPro"/>
</dbReference>
<dbReference type="PROSITE" id="PS50178">
    <property type="entry name" value="ZF_FYVE"/>
    <property type="match status" value="1"/>
</dbReference>
<keyword evidence="2 4" id="KW-0863">Zinc-finger</keyword>
<dbReference type="SMR" id="B4I7J3"/>
<feature type="region of interest" description="Disordered" evidence="6">
    <location>
        <begin position="175"/>
        <end position="198"/>
    </location>
</feature>
<dbReference type="InterPro" id="IPR015390">
    <property type="entry name" value="Rabaptin_Rab5-bd_dom"/>
</dbReference>
<dbReference type="PANTHER" id="PTHR31179:SF7">
    <property type="entry name" value="FYVE-TYPE DOMAIN-CONTAINING PROTEIN"/>
    <property type="match status" value="1"/>
</dbReference>
<accession>B4I7J3</accession>
<dbReference type="Pfam" id="PF09311">
    <property type="entry name" value="Rab5-bind"/>
    <property type="match status" value="1"/>
</dbReference>
<feature type="coiled-coil region" evidence="5">
    <location>
        <begin position="204"/>
        <end position="238"/>
    </location>
</feature>
<feature type="region of interest" description="Disordered" evidence="6">
    <location>
        <begin position="627"/>
        <end position="647"/>
    </location>
</feature>
<feature type="region of interest" description="Disordered" evidence="6">
    <location>
        <begin position="1"/>
        <end position="45"/>
    </location>
</feature>
<dbReference type="PROSITE" id="PS00518">
    <property type="entry name" value="ZF_RING_1"/>
    <property type="match status" value="1"/>
</dbReference>
<dbReference type="FunFam" id="1.20.5.730:FF:000005">
    <property type="entry name" value="RABaptiN (Rab effector)"/>
    <property type="match status" value="1"/>
</dbReference>
<dbReference type="OMA" id="EMMHSIV"/>
<evidence type="ECO:0000259" key="7">
    <source>
        <dbReference type="PROSITE" id="PS50089"/>
    </source>
</evidence>
<dbReference type="SMART" id="SM00064">
    <property type="entry name" value="FYVE"/>
    <property type="match status" value="1"/>
</dbReference>
<dbReference type="Proteomes" id="UP000001292">
    <property type="component" value="Unassembled WGS sequence"/>
</dbReference>
<evidence type="ECO:0000259" key="8">
    <source>
        <dbReference type="PROSITE" id="PS50178"/>
    </source>
</evidence>
<evidence type="ECO:0000256" key="5">
    <source>
        <dbReference type="SAM" id="Coils"/>
    </source>
</evidence>
<dbReference type="GO" id="GO:0005096">
    <property type="term" value="F:GTPase activator activity"/>
    <property type="evidence" value="ECO:0007669"/>
    <property type="project" value="InterPro"/>
</dbReference>
<dbReference type="SUPFAM" id="SSF57903">
    <property type="entry name" value="FYVE/PHD zinc finger"/>
    <property type="match status" value="1"/>
</dbReference>
<dbReference type="CDD" id="cd15739">
    <property type="entry name" value="FYVE_RABE_unchar"/>
    <property type="match status" value="1"/>
</dbReference>
<dbReference type="InterPro" id="IPR003914">
    <property type="entry name" value="Rabaptin"/>
</dbReference>
<dbReference type="Pfam" id="PF01363">
    <property type="entry name" value="FYVE"/>
    <property type="match status" value="1"/>
</dbReference>
<feature type="domain" description="FYVE-type" evidence="8">
    <location>
        <begin position="563"/>
        <end position="621"/>
    </location>
</feature>
<dbReference type="PROSITE" id="PS50089">
    <property type="entry name" value="ZF_RING_2"/>
    <property type="match status" value="1"/>
</dbReference>
<keyword evidence="10" id="KW-1185">Reference proteome</keyword>
<evidence type="ECO:0000256" key="2">
    <source>
        <dbReference type="ARBA" id="ARBA00022771"/>
    </source>
</evidence>
<gene>
    <name evidence="9" type="primary">Dsec\GM15751</name>
    <name evidence="9" type="ORF">Dsec_GM15751</name>
</gene>
<evidence type="ECO:0000313" key="9">
    <source>
        <dbReference type="EMBL" id="EDW56568.1"/>
    </source>
</evidence>
<sequence length="647" mass="75036">MEENETRSEAREPSDLANGEDDATSQHKLSHLQNEMRKMQNEFNTQRAKMRELYIQKEAEVSQSQQERRQLQAELDELKTHLMVADLKSQNELQLRDLKAQEEISSLQQLVQDTIEESAHYKGEVERLRLEMGKYQQIHQQTMAQQPQAESSGGIAPQVLNQVKKTLGSVRKLGTDSLNSSFQQDEDTRASSKGNNKQYAPEEAEMMHSIVEQLQEEMKALKVKLREQDEQLQAKSASDESALHKSTSMDVAESACESCSLAEKKTEELGAHINKQQKQVDLLQKQLVESRETLVKEAALRKDLEDQWQEKREAHKSEVQSLRDQAKTNEQRLLDMQQKFLETKDEVMKQIQRVSDDRERVNKQLETLQADNDFLSGRYLATSEEIDNQYINLPNTVVELQELILRQQSELIQARVSSEYERQKCTSTEDEIQILRAQLEESNNERRAYKRKMQLDIKSLQDRVTEHLVTVQAYETTKTQLERKEAELNKQLSECRVEIIELQEANEKYAKTNADYKTKIKTLQEELSTMETVQKDFVKLSQTLQMSLEELRHADTEVRWQDDDDVNNCPTCNSYFTVMVRKIHCRHCGHIYCDKCLTKTVPSGPRKRVARVCDICHTLLTPNTAPYFSQGQPPQQQQGQQQQQQSN</sequence>
<dbReference type="GO" id="GO:0031267">
    <property type="term" value="F:small GTPase binding"/>
    <property type="evidence" value="ECO:0007669"/>
    <property type="project" value="EnsemblMetazoa"/>
</dbReference>
<keyword evidence="5" id="KW-0175">Coiled coil</keyword>
<dbReference type="HOGENOM" id="CLU_463265_0_0_1"/>
<dbReference type="FunFam" id="3.30.40.10:FF:000641">
    <property type="entry name" value="RABaptiN (Rab effector)"/>
    <property type="match status" value="1"/>
</dbReference>
<dbReference type="InterPro" id="IPR013083">
    <property type="entry name" value="Znf_RING/FYVE/PHD"/>
</dbReference>
<feature type="coiled-coil region" evidence="5">
    <location>
        <begin position="425"/>
        <end position="533"/>
    </location>
</feature>
<reference evidence="9 10" key="1">
    <citation type="journal article" date="2007" name="Nature">
        <title>Evolution of genes and genomes on the Drosophila phylogeny.</title>
        <authorList>
            <consortium name="Drosophila 12 Genomes Consortium"/>
            <person name="Clark A.G."/>
            <person name="Eisen M.B."/>
            <person name="Smith D.R."/>
            <person name="Bergman C.M."/>
            <person name="Oliver B."/>
            <person name="Markow T.A."/>
            <person name="Kaufman T.C."/>
            <person name="Kellis M."/>
            <person name="Gelbart W."/>
            <person name="Iyer V.N."/>
            <person name="Pollard D.A."/>
            <person name="Sackton T.B."/>
            <person name="Larracuente A.M."/>
            <person name="Singh N.D."/>
            <person name="Abad J.P."/>
            <person name="Abt D.N."/>
            <person name="Adryan B."/>
            <person name="Aguade M."/>
            <person name="Akashi H."/>
            <person name="Anderson W.W."/>
            <person name="Aquadro C.F."/>
            <person name="Ardell D.H."/>
            <person name="Arguello R."/>
            <person name="Artieri C.G."/>
            <person name="Barbash D.A."/>
            <person name="Barker D."/>
            <person name="Barsanti P."/>
            <person name="Batterham P."/>
            <person name="Batzoglou S."/>
            <person name="Begun D."/>
            <person name="Bhutkar A."/>
            <person name="Blanco E."/>
            <person name="Bosak S.A."/>
            <person name="Bradley R.K."/>
            <person name="Brand A.D."/>
            <person name="Brent M.R."/>
            <person name="Brooks A.N."/>
            <person name="Brown R.H."/>
            <person name="Butlin R.K."/>
            <person name="Caggese C."/>
            <person name="Calvi B.R."/>
            <person name="Bernardo de Carvalho A."/>
            <person name="Caspi A."/>
            <person name="Castrezana S."/>
            <person name="Celniker S.E."/>
            <person name="Chang J.L."/>
            <person name="Chapple C."/>
            <person name="Chatterji S."/>
            <person name="Chinwalla A."/>
            <person name="Civetta A."/>
            <person name="Clifton S.W."/>
            <person name="Comeron J.M."/>
            <person name="Costello J.C."/>
            <person name="Coyne J.A."/>
            <person name="Daub J."/>
            <person name="David R.G."/>
            <person name="Delcher A.L."/>
            <person name="Delehaunty K."/>
            <person name="Do C.B."/>
            <person name="Ebling H."/>
            <person name="Edwards K."/>
            <person name="Eickbush T."/>
            <person name="Evans J.D."/>
            <person name="Filipski A."/>
            <person name="Findeiss S."/>
            <person name="Freyhult E."/>
            <person name="Fulton L."/>
            <person name="Fulton R."/>
            <person name="Garcia A.C."/>
            <person name="Gardiner A."/>
            <person name="Garfield D.A."/>
            <person name="Garvin B.E."/>
            <person name="Gibson G."/>
            <person name="Gilbert D."/>
            <person name="Gnerre S."/>
            <person name="Godfrey J."/>
            <person name="Good R."/>
            <person name="Gotea V."/>
            <person name="Gravely B."/>
            <person name="Greenberg A.J."/>
            <person name="Griffiths-Jones S."/>
            <person name="Gross S."/>
            <person name="Guigo R."/>
            <person name="Gustafson E.A."/>
            <person name="Haerty W."/>
            <person name="Hahn M.W."/>
            <person name="Halligan D.L."/>
            <person name="Halpern A.L."/>
            <person name="Halter G.M."/>
            <person name="Han M.V."/>
            <person name="Heger A."/>
            <person name="Hillier L."/>
            <person name="Hinrichs A.S."/>
            <person name="Holmes I."/>
            <person name="Hoskins R.A."/>
            <person name="Hubisz M.J."/>
            <person name="Hultmark D."/>
            <person name="Huntley M.A."/>
            <person name="Jaffe D.B."/>
            <person name="Jagadeeshan S."/>
            <person name="Jeck W.R."/>
            <person name="Johnson J."/>
            <person name="Jones C.D."/>
            <person name="Jordan W.C."/>
            <person name="Karpen G.H."/>
            <person name="Kataoka E."/>
            <person name="Keightley P.D."/>
            <person name="Kheradpour P."/>
            <person name="Kirkness E.F."/>
            <person name="Koerich L.B."/>
            <person name="Kristiansen K."/>
            <person name="Kudrna D."/>
            <person name="Kulathinal R.J."/>
            <person name="Kumar S."/>
            <person name="Kwok R."/>
            <person name="Lander E."/>
            <person name="Langley C.H."/>
            <person name="Lapoint R."/>
            <person name="Lazzaro B.P."/>
            <person name="Lee S.J."/>
            <person name="Levesque L."/>
            <person name="Li R."/>
            <person name="Lin C.F."/>
            <person name="Lin M.F."/>
            <person name="Lindblad-Toh K."/>
            <person name="Llopart A."/>
            <person name="Long M."/>
            <person name="Low L."/>
            <person name="Lozovsky E."/>
            <person name="Lu J."/>
            <person name="Luo M."/>
            <person name="Machado C.A."/>
            <person name="Makalowski W."/>
            <person name="Marzo M."/>
            <person name="Matsuda M."/>
            <person name="Matzkin L."/>
            <person name="McAllister B."/>
            <person name="McBride C.S."/>
            <person name="McKernan B."/>
            <person name="McKernan K."/>
            <person name="Mendez-Lago M."/>
            <person name="Minx P."/>
            <person name="Mollenhauer M.U."/>
            <person name="Montooth K."/>
            <person name="Mount S.M."/>
            <person name="Mu X."/>
            <person name="Myers E."/>
            <person name="Negre B."/>
            <person name="Newfeld S."/>
            <person name="Nielsen R."/>
            <person name="Noor M.A."/>
            <person name="O'Grady P."/>
            <person name="Pachter L."/>
            <person name="Papaceit M."/>
            <person name="Parisi M.J."/>
            <person name="Parisi M."/>
            <person name="Parts L."/>
            <person name="Pedersen J.S."/>
            <person name="Pesole G."/>
            <person name="Phillippy A.M."/>
            <person name="Ponting C.P."/>
            <person name="Pop M."/>
            <person name="Porcelli D."/>
            <person name="Powell J.R."/>
            <person name="Prohaska S."/>
            <person name="Pruitt K."/>
            <person name="Puig M."/>
            <person name="Quesneville H."/>
            <person name="Ram K.R."/>
            <person name="Rand D."/>
            <person name="Rasmussen M.D."/>
            <person name="Reed L.K."/>
            <person name="Reenan R."/>
            <person name="Reily A."/>
            <person name="Remington K.A."/>
            <person name="Rieger T.T."/>
            <person name="Ritchie M.G."/>
            <person name="Robin C."/>
            <person name="Rogers Y.H."/>
            <person name="Rohde C."/>
            <person name="Rozas J."/>
            <person name="Rubenfield M.J."/>
            <person name="Ruiz A."/>
            <person name="Russo S."/>
            <person name="Salzberg S.L."/>
            <person name="Sanchez-Gracia A."/>
            <person name="Saranga D.J."/>
            <person name="Sato H."/>
            <person name="Schaeffer S.W."/>
            <person name="Schatz M.C."/>
            <person name="Schlenke T."/>
            <person name="Schwartz R."/>
            <person name="Segarra C."/>
            <person name="Singh R.S."/>
            <person name="Sirot L."/>
            <person name="Sirota M."/>
            <person name="Sisneros N.B."/>
            <person name="Smith C.D."/>
            <person name="Smith T.F."/>
            <person name="Spieth J."/>
            <person name="Stage D.E."/>
            <person name="Stark A."/>
            <person name="Stephan W."/>
            <person name="Strausberg R.L."/>
            <person name="Strempel S."/>
            <person name="Sturgill D."/>
            <person name="Sutton G."/>
            <person name="Sutton G.G."/>
            <person name="Tao W."/>
            <person name="Teichmann S."/>
            <person name="Tobari Y.N."/>
            <person name="Tomimura Y."/>
            <person name="Tsolas J.M."/>
            <person name="Valente V.L."/>
            <person name="Venter E."/>
            <person name="Venter J.C."/>
            <person name="Vicario S."/>
            <person name="Vieira F.G."/>
            <person name="Vilella A.J."/>
            <person name="Villasante A."/>
            <person name="Walenz B."/>
            <person name="Wang J."/>
            <person name="Wasserman M."/>
            <person name="Watts T."/>
            <person name="Wilson D."/>
            <person name="Wilson R.K."/>
            <person name="Wing R.A."/>
            <person name="Wolfner M.F."/>
            <person name="Wong A."/>
            <person name="Wong G.K."/>
            <person name="Wu C.I."/>
            <person name="Wu G."/>
            <person name="Yamamoto D."/>
            <person name="Yang H.P."/>
            <person name="Yang S.P."/>
            <person name="Yorke J.A."/>
            <person name="Yoshida K."/>
            <person name="Zdobnov E."/>
            <person name="Zhang P."/>
            <person name="Zhang Y."/>
            <person name="Zimin A.V."/>
            <person name="Baldwin J."/>
            <person name="Abdouelleil A."/>
            <person name="Abdulkadir J."/>
            <person name="Abebe A."/>
            <person name="Abera B."/>
            <person name="Abreu J."/>
            <person name="Acer S.C."/>
            <person name="Aftuck L."/>
            <person name="Alexander A."/>
            <person name="An P."/>
            <person name="Anderson E."/>
            <person name="Anderson S."/>
            <person name="Arachi H."/>
            <person name="Azer M."/>
            <person name="Bachantsang P."/>
            <person name="Barry A."/>
            <person name="Bayul T."/>
            <person name="Berlin A."/>
            <person name="Bessette D."/>
            <person name="Bloom T."/>
            <person name="Blye J."/>
            <person name="Boguslavskiy L."/>
            <person name="Bonnet C."/>
            <person name="Boukhgalter B."/>
            <person name="Bourzgui I."/>
            <person name="Brown A."/>
            <person name="Cahill P."/>
            <person name="Channer S."/>
            <person name="Cheshatsang Y."/>
            <person name="Chuda L."/>
            <person name="Citroen M."/>
            <person name="Collymore A."/>
            <person name="Cooke P."/>
            <person name="Costello M."/>
            <person name="D'Aco K."/>
            <person name="Daza R."/>
            <person name="De Haan G."/>
            <person name="DeGray S."/>
            <person name="DeMaso C."/>
            <person name="Dhargay N."/>
            <person name="Dooley K."/>
            <person name="Dooley E."/>
            <person name="Doricent M."/>
            <person name="Dorje P."/>
            <person name="Dorjee K."/>
            <person name="Dupes A."/>
            <person name="Elong R."/>
            <person name="Falk J."/>
            <person name="Farina A."/>
            <person name="Faro S."/>
            <person name="Ferguson D."/>
            <person name="Fisher S."/>
            <person name="Foley C.D."/>
            <person name="Franke A."/>
            <person name="Friedrich D."/>
            <person name="Gadbois L."/>
            <person name="Gearin G."/>
            <person name="Gearin C.R."/>
            <person name="Giannoukos G."/>
            <person name="Goode T."/>
            <person name="Graham J."/>
            <person name="Grandbois E."/>
            <person name="Grewal S."/>
            <person name="Gyaltsen K."/>
            <person name="Hafez N."/>
            <person name="Hagos B."/>
            <person name="Hall J."/>
            <person name="Henson C."/>
            <person name="Hollinger A."/>
            <person name="Honan T."/>
            <person name="Huard M.D."/>
            <person name="Hughes L."/>
            <person name="Hurhula B."/>
            <person name="Husby M.E."/>
            <person name="Kamat A."/>
            <person name="Kanga B."/>
            <person name="Kashin S."/>
            <person name="Khazanovich D."/>
            <person name="Kisner P."/>
            <person name="Lance K."/>
            <person name="Lara M."/>
            <person name="Lee W."/>
            <person name="Lennon N."/>
            <person name="Letendre F."/>
            <person name="LeVine R."/>
            <person name="Lipovsky A."/>
            <person name="Liu X."/>
            <person name="Liu J."/>
            <person name="Liu S."/>
            <person name="Lokyitsang T."/>
            <person name="Lokyitsang Y."/>
            <person name="Lubonja R."/>
            <person name="Lui A."/>
            <person name="MacDonald P."/>
            <person name="Magnisalis V."/>
            <person name="Maru K."/>
            <person name="Matthews C."/>
            <person name="McCusker W."/>
            <person name="McDonough S."/>
            <person name="Mehta T."/>
            <person name="Meldrim J."/>
            <person name="Meneus L."/>
            <person name="Mihai O."/>
            <person name="Mihalev A."/>
            <person name="Mihova T."/>
            <person name="Mittelman R."/>
            <person name="Mlenga V."/>
            <person name="Montmayeur A."/>
            <person name="Mulrain L."/>
            <person name="Navidi A."/>
            <person name="Naylor J."/>
            <person name="Negash T."/>
            <person name="Nguyen T."/>
            <person name="Nguyen N."/>
            <person name="Nicol R."/>
            <person name="Norbu C."/>
            <person name="Norbu N."/>
            <person name="Novod N."/>
            <person name="O'Neill B."/>
            <person name="Osman S."/>
            <person name="Markiewicz E."/>
            <person name="Oyono O.L."/>
            <person name="Patti C."/>
            <person name="Phunkhang P."/>
            <person name="Pierre F."/>
            <person name="Priest M."/>
            <person name="Raghuraman S."/>
            <person name="Rege F."/>
            <person name="Reyes R."/>
            <person name="Rise C."/>
            <person name="Rogov P."/>
            <person name="Ross K."/>
            <person name="Ryan E."/>
            <person name="Settipalli S."/>
            <person name="Shea T."/>
            <person name="Sherpa N."/>
            <person name="Shi L."/>
            <person name="Shih D."/>
            <person name="Sparrow T."/>
            <person name="Spaulding J."/>
            <person name="Stalker J."/>
            <person name="Stange-Thomann N."/>
            <person name="Stavropoulos S."/>
            <person name="Stone C."/>
            <person name="Strader C."/>
            <person name="Tesfaye S."/>
            <person name="Thomson T."/>
            <person name="Thoulutsang Y."/>
            <person name="Thoulutsang D."/>
            <person name="Topham K."/>
            <person name="Topping I."/>
            <person name="Tsamla T."/>
            <person name="Vassiliev H."/>
            <person name="Vo A."/>
            <person name="Wangchuk T."/>
            <person name="Wangdi T."/>
            <person name="Weiand M."/>
            <person name="Wilkinson J."/>
            <person name="Wilson A."/>
            <person name="Yadav S."/>
            <person name="Young G."/>
            <person name="Yu Q."/>
            <person name="Zembek L."/>
            <person name="Zhong D."/>
            <person name="Zimmer A."/>
            <person name="Zwirko Z."/>
            <person name="Jaffe D.B."/>
            <person name="Alvarez P."/>
            <person name="Brockman W."/>
            <person name="Butler J."/>
            <person name="Chin C."/>
            <person name="Gnerre S."/>
            <person name="Grabherr M."/>
            <person name="Kleber M."/>
            <person name="Mauceli E."/>
            <person name="MacCallum I."/>
        </authorList>
    </citation>
    <scope>NUCLEOTIDE SEQUENCE [LARGE SCALE GENOMIC DNA]</scope>
    <source>
        <strain evidence="10">Rob3c / Tucson 14021-0248.25</strain>
    </source>
</reference>
<dbReference type="InterPro" id="IPR001841">
    <property type="entry name" value="Znf_RING"/>
</dbReference>
<feature type="compositionally biased region" description="Basic and acidic residues" evidence="6">
    <location>
        <begin position="1"/>
        <end position="14"/>
    </location>
</feature>
<organism evidence="10">
    <name type="scientific">Drosophila sechellia</name>
    <name type="common">Fruit fly</name>
    <dbReference type="NCBI Taxonomy" id="7238"/>
    <lineage>
        <taxon>Eukaryota</taxon>
        <taxon>Metazoa</taxon>
        <taxon>Ecdysozoa</taxon>
        <taxon>Arthropoda</taxon>
        <taxon>Hexapoda</taxon>
        <taxon>Insecta</taxon>
        <taxon>Pterygota</taxon>
        <taxon>Neoptera</taxon>
        <taxon>Endopterygota</taxon>
        <taxon>Diptera</taxon>
        <taxon>Brachycera</taxon>
        <taxon>Muscomorpha</taxon>
        <taxon>Ephydroidea</taxon>
        <taxon>Drosophilidae</taxon>
        <taxon>Drosophila</taxon>
        <taxon>Sophophora</taxon>
    </lineage>
</organism>
<feature type="coiled-coil region" evidence="5">
    <location>
        <begin position="273"/>
        <end position="378"/>
    </location>
</feature>
<evidence type="ECO:0000256" key="4">
    <source>
        <dbReference type="PROSITE-ProRule" id="PRU00175"/>
    </source>
</evidence>
<feature type="compositionally biased region" description="Low complexity" evidence="6">
    <location>
        <begin position="630"/>
        <end position="647"/>
    </location>
</feature>
<dbReference type="Gene3D" id="3.30.40.10">
    <property type="entry name" value="Zinc/RING finger domain, C3HC4 (zinc finger)"/>
    <property type="match status" value="1"/>
</dbReference>
<dbReference type="OrthoDB" id="79940at2759"/>
<dbReference type="InterPro" id="IPR000306">
    <property type="entry name" value="Znf_FYVE"/>
</dbReference>
<evidence type="ECO:0000256" key="1">
    <source>
        <dbReference type="ARBA" id="ARBA00022723"/>
    </source>
</evidence>
<proteinExistence type="predicted"/>
<keyword evidence="3" id="KW-0862">Zinc</keyword>
<evidence type="ECO:0000256" key="6">
    <source>
        <dbReference type="SAM" id="MobiDB-lite"/>
    </source>
</evidence>
<dbReference type="InterPro" id="IPR011011">
    <property type="entry name" value="Znf_FYVE_PHD"/>
</dbReference>
<name>B4I7J3_DROSE</name>
<dbReference type="PhylomeDB" id="B4I7J3"/>
<dbReference type="PANTHER" id="PTHR31179">
    <property type="entry name" value="RAB GTPASE-BINDING EFFECTOR PROTEIN"/>
    <property type="match status" value="1"/>
</dbReference>
<dbReference type="KEGG" id="dse:6615299"/>